<feature type="transmembrane region" description="Helical" evidence="2">
    <location>
        <begin position="49"/>
        <end position="66"/>
    </location>
</feature>
<sequence>MDRCHNGRIINGKTIMSRDIHTALRFVLPGKLVEHSLSEWTKAVTKLECCFWAFGLVLWLIVFSYYY</sequence>
<gene>
    <name evidence="3" type="ORF">Tco_1004119</name>
</gene>
<evidence type="ECO:0000256" key="1">
    <source>
        <dbReference type="ARBA" id="ARBA00006846"/>
    </source>
</evidence>
<comment type="similarity">
    <text evidence="1">Belongs to the histone H2B family.</text>
</comment>
<accession>A0ABQ5FB04</accession>
<dbReference type="Proteomes" id="UP001151760">
    <property type="component" value="Unassembled WGS sequence"/>
</dbReference>
<dbReference type="PRINTS" id="PR00621">
    <property type="entry name" value="HISTONEH2B"/>
</dbReference>
<proteinExistence type="inferred from homology"/>
<evidence type="ECO:0000313" key="3">
    <source>
        <dbReference type="EMBL" id="GJT60586.1"/>
    </source>
</evidence>
<name>A0ABQ5FB04_9ASTR</name>
<reference evidence="3" key="1">
    <citation type="journal article" date="2022" name="Int. J. Mol. Sci.">
        <title>Draft Genome of Tanacetum Coccineum: Genomic Comparison of Closely Related Tanacetum-Family Plants.</title>
        <authorList>
            <person name="Yamashiro T."/>
            <person name="Shiraishi A."/>
            <person name="Nakayama K."/>
            <person name="Satake H."/>
        </authorList>
    </citation>
    <scope>NUCLEOTIDE SEQUENCE</scope>
</reference>
<protein>
    <submittedName>
        <fullName evidence="3">Histone H2B.9-like protein</fullName>
    </submittedName>
</protein>
<organism evidence="3 4">
    <name type="scientific">Tanacetum coccineum</name>
    <dbReference type="NCBI Taxonomy" id="301880"/>
    <lineage>
        <taxon>Eukaryota</taxon>
        <taxon>Viridiplantae</taxon>
        <taxon>Streptophyta</taxon>
        <taxon>Embryophyta</taxon>
        <taxon>Tracheophyta</taxon>
        <taxon>Spermatophyta</taxon>
        <taxon>Magnoliopsida</taxon>
        <taxon>eudicotyledons</taxon>
        <taxon>Gunneridae</taxon>
        <taxon>Pentapetalae</taxon>
        <taxon>asterids</taxon>
        <taxon>campanulids</taxon>
        <taxon>Asterales</taxon>
        <taxon>Asteraceae</taxon>
        <taxon>Asteroideae</taxon>
        <taxon>Anthemideae</taxon>
        <taxon>Anthemidinae</taxon>
        <taxon>Tanacetum</taxon>
    </lineage>
</organism>
<keyword evidence="2" id="KW-1133">Transmembrane helix</keyword>
<evidence type="ECO:0000313" key="4">
    <source>
        <dbReference type="Proteomes" id="UP001151760"/>
    </source>
</evidence>
<dbReference type="Gene3D" id="1.10.20.10">
    <property type="entry name" value="Histone, subunit A"/>
    <property type="match status" value="1"/>
</dbReference>
<dbReference type="InterPro" id="IPR000558">
    <property type="entry name" value="Histone_H2B"/>
</dbReference>
<reference evidence="3" key="2">
    <citation type="submission" date="2022-01" db="EMBL/GenBank/DDBJ databases">
        <authorList>
            <person name="Yamashiro T."/>
            <person name="Shiraishi A."/>
            <person name="Satake H."/>
            <person name="Nakayama K."/>
        </authorList>
    </citation>
    <scope>NUCLEOTIDE SEQUENCE</scope>
</reference>
<comment type="caution">
    <text evidence="3">The sequence shown here is derived from an EMBL/GenBank/DDBJ whole genome shotgun (WGS) entry which is preliminary data.</text>
</comment>
<keyword evidence="2" id="KW-0812">Transmembrane</keyword>
<dbReference type="InterPro" id="IPR009072">
    <property type="entry name" value="Histone-fold"/>
</dbReference>
<dbReference type="SUPFAM" id="SSF47113">
    <property type="entry name" value="Histone-fold"/>
    <property type="match status" value="1"/>
</dbReference>
<evidence type="ECO:0000256" key="2">
    <source>
        <dbReference type="SAM" id="Phobius"/>
    </source>
</evidence>
<keyword evidence="2" id="KW-0472">Membrane</keyword>
<dbReference type="EMBL" id="BQNB010017213">
    <property type="protein sequence ID" value="GJT60586.1"/>
    <property type="molecule type" value="Genomic_DNA"/>
</dbReference>
<keyword evidence="4" id="KW-1185">Reference proteome</keyword>